<dbReference type="PROSITE" id="PS51257">
    <property type="entry name" value="PROKAR_LIPOPROTEIN"/>
    <property type="match status" value="1"/>
</dbReference>
<name>A0A8J3EDI7_9PROT</name>
<evidence type="ECO:0000313" key="3">
    <source>
        <dbReference type="EMBL" id="GGG44864.1"/>
    </source>
</evidence>
<feature type="domain" description="Pyrrolo-quinoline quinone repeat" evidence="2">
    <location>
        <begin position="142"/>
        <end position="376"/>
    </location>
</feature>
<comment type="caution">
    <text evidence="3">The sequence shown here is derived from an EMBL/GenBank/DDBJ whole genome shotgun (WGS) entry which is preliminary data.</text>
</comment>
<feature type="region of interest" description="Disordered" evidence="1">
    <location>
        <begin position="69"/>
        <end position="98"/>
    </location>
</feature>
<gene>
    <name evidence="3" type="ORF">GCM10010964_35330</name>
</gene>
<dbReference type="SMART" id="SM00564">
    <property type="entry name" value="PQQ"/>
    <property type="match status" value="7"/>
</dbReference>
<accession>A0A8J3EDI7</accession>
<dbReference type="Pfam" id="PF13360">
    <property type="entry name" value="PQQ_2"/>
    <property type="match status" value="1"/>
</dbReference>
<dbReference type="Proteomes" id="UP000597507">
    <property type="component" value="Unassembled WGS sequence"/>
</dbReference>
<proteinExistence type="predicted"/>
<evidence type="ECO:0000256" key="1">
    <source>
        <dbReference type="SAM" id="MobiDB-lite"/>
    </source>
</evidence>
<dbReference type="PANTHER" id="PTHR34512">
    <property type="entry name" value="CELL SURFACE PROTEIN"/>
    <property type="match status" value="1"/>
</dbReference>
<reference evidence="3 4" key="1">
    <citation type="journal article" date="2014" name="Int. J. Syst. Evol. Microbiol.">
        <title>Complete genome sequence of Corynebacterium casei LMG S-19264T (=DSM 44701T), isolated from a smear-ripened cheese.</title>
        <authorList>
            <consortium name="US DOE Joint Genome Institute (JGI-PGF)"/>
            <person name="Walter F."/>
            <person name="Albersmeier A."/>
            <person name="Kalinowski J."/>
            <person name="Ruckert C."/>
        </authorList>
    </citation>
    <scope>NUCLEOTIDE SEQUENCE [LARGE SCALE GENOMIC DNA]</scope>
    <source>
        <strain evidence="3 4">CGMCC 1.16330</strain>
    </source>
</reference>
<dbReference type="EMBL" id="BMKS01000013">
    <property type="protein sequence ID" value="GGG44864.1"/>
    <property type="molecule type" value="Genomic_DNA"/>
</dbReference>
<sequence length="462" mass="47772">MRAPKIPAAGPGRRALLLASAGLLGGCEWLDDLFRERKVPLAGERRSVLSAVQRAGLSVDEGLQARAVSLPPPTPNADWPQAGGAPSHAPGHLALDTGAAGSGGSLREAWRSSFGSGSGYRRRITGAPIVAGGTVYVVDALGIVSAFDAATGARRWRLDSRPEEERDGAVGGGVAFDAGTLYVASGLAEMLAVDPAEGGVRWRTRLPAPTRGAPTVVNGRIFVPTIENQLLALSAEDGRRLWTHRASPATAVPLGLPAPAVEGDTVVAGFASGELSALRASDGRVLWTETLAAAGTSTLAEIAGIRALPVVDHGRVFAVGMGGLSIAIDLRSGRRLWEREVGGTEAPWSAGEWLFLLSRDGELAAIGGENGRVRWVTDLQRPREGRRDPPPAHWAAPVLAGGRILVAGSGGEMVAVEPTDGRILERRRLPGGVTLQPAVAGGTLYLATDDATLVALRGAASA</sequence>
<dbReference type="InterPro" id="IPR002372">
    <property type="entry name" value="PQQ_rpt_dom"/>
</dbReference>
<keyword evidence="4" id="KW-1185">Reference proteome</keyword>
<protein>
    <submittedName>
        <fullName evidence="3">Pyrrolo-quinoline quinone</fullName>
    </submittedName>
</protein>
<dbReference type="PANTHER" id="PTHR34512:SF30">
    <property type="entry name" value="OUTER MEMBRANE PROTEIN ASSEMBLY FACTOR BAMB"/>
    <property type="match status" value="1"/>
</dbReference>
<dbReference type="Gene3D" id="2.130.10.10">
    <property type="entry name" value="YVTN repeat-like/Quinoprotein amine dehydrogenase"/>
    <property type="match status" value="1"/>
</dbReference>
<dbReference type="RefSeq" id="WP_188902659.1">
    <property type="nucleotide sequence ID" value="NZ_BMKS01000013.1"/>
</dbReference>
<dbReference type="AlphaFoldDB" id="A0A8J3EDI7"/>
<dbReference type="InterPro" id="IPR015943">
    <property type="entry name" value="WD40/YVTN_repeat-like_dom_sf"/>
</dbReference>
<evidence type="ECO:0000313" key="4">
    <source>
        <dbReference type="Proteomes" id="UP000597507"/>
    </source>
</evidence>
<evidence type="ECO:0000259" key="2">
    <source>
        <dbReference type="Pfam" id="PF13360"/>
    </source>
</evidence>
<dbReference type="InterPro" id="IPR018391">
    <property type="entry name" value="PQQ_b-propeller_rpt"/>
</dbReference>
<dbReference type="SUPFAM" id="SSF50998">
    <property type="entry name" value="Quinoprotein alcohol dehydrogenase-like"/>
    <property type="match status" value="2"/>
</dbReference>
<organism evidence="3 4">
    <name type="scientific">Caldovatus sediminis</name>
    <dbReference type="NCBI Taxonomy" id="2041189"/>
    <lineage>
        <taxon>Bacteria</taxon>
        <taxon>Pseudomonadati</taxon>
        <taxon>Pseudomonadota</taxon>
        <taxon>Alphaproteobacteria</taxon>
        <taxon>Acetobacterales</taxon>
        <taxon>Roseomonadaceae</taxon>
        <taxon>Caldovatus</taxon>
    </lineage>
</organism>
<dbReference type="InterPro" id="IPR011047">
    <property type="entry name" value="Quinoprotein_ADH-like_sf"/>
</dbReference>